<proteinExistence type="predicted"/>
<keyword evidence="2" id="KW-1185">Reference proteome</keyword>
<evidence type="ECO:0000313" key="1">
    <source>
        <dbReference type="EMBL" id="KAL0579936.1"/>
    </source>
</evidence>
<dbReference type="EMBL" id="JBAHYK010000044">
    <property type="protein sequence ID" value="KAL0579936.1"/>
    <property type="molecule type" value="Genomic_DNA"/>
</dbReference>
<evidence type="ECO:0000313" key="2">
    <source>
        <dbReference type="Proteomes" id="UP001465976"/>
    </source>
</evidence>
<name>A0ABR3FWN2_9AGAR</name>
<protein>
    <submittedName>
        <fullName evidence="1">Uncharacterized protein</fullName>
    </submittedName>
</protein>
<organism evidence="1 2">
    <name type="scientific">Marasmius crinis-equi</name>
    <dbReference type="NCBI Taxonomy" id="585013"/>
    <lineage>
        <taxon>Eukaryota</taxon>
        <taxon>Fungi</taxon>
        <taxon>Dikarya</taxon>
        <taxon>Basidiomycota</taxon>
        <taxon>Agaricomycotina</taxon>
        <taxon>Agaricomycetes</taxon>
        <taxon>Agaricomycetidae</taxon>
        <taxon>Agaricales</taxon>
        <taxon>Marasmiineae</taxon>
        <taxon>Marasmiaceae</taxon>
        <taxon>Marasmius</taxon>
    </lineage>
</organism>
<accession>A0ABR3FWN2</accession>
<feature type="non-terminal residue" evidence="1">
    <location>
        <position position="1"/>
    </location>
</feature>
<comment type="caution">
    <text evidence="1">The sequence shown here is derived from an EMBL/GenBank/DDBJ whole genome shotgun (WGS) entry which is preliminary data.</text>
</comment>
<reference evidence="1 2" key="1">
    <citation type="submission" date="2024-02" db="EMBL/GenBank/DDBJ databases">
        <title>A draft genome for the cacao thread blight pathogen Marasmius crinis-equi.</title>
        <authorList>
            <person name="Cohen S.P."/>
            <person name="Baruah I.K."/>
            <person name="Amoako-Attah I."/>
            <person name="Bukari Y."/>
            <person name="Meinhardt L.W."/>
            <person name="Bailey B.A."/>
        </authorList>
    </citation>
    <scope>NUCLEOTIDE SEQUENCE [LARGE SCALE GENOMIC DNA]</scope>
    <source>
        <strain evidence="1 2">GH-76</strain>
    </source>
</reference>
<gene>
    <name evidence="1" type="ORF">V5O48_002107</name>
</gene>
<sequence length="110" mass="11694">LLDQIHAMHEVKTDAITPIVTTMTASIDDATAQVQALVDAKVNLKTALGANPSDGTATSIDICVNLLDRFVVVSTSNLYAICTISSFNGTCFTLNHLLQSGPDTFRSILL</sequence>
<dbReference type="Proteomes" id="UP001465976">
    <property type="component" value="Unassembled WGS sequence"/>
</dbReference>